<protein>
    <recommendedName>
        <fullName evidence="1">SRR1-like domain-containing protein</fullName>
    </recommendedName>
</protein>
<gene>
    <name evidence="2" type="ORF">N7494_013142</name>
</gene>
<dbReference type="PANTHER" id="PTHR42080">
    <property type="entry name" value="SRR1 DOMAIN-CONTAINING PROTEIN"/>
    <property type="match status" value="1"/>
</dbReference>
<dbReference type="Pfam" id="PF07985">
    <property type="entry name" value="SRR1"/>
    <property type="match status" value="1"/>
</dbReference>
<organism evidence="2 3">
    <name type="scientific">Penicillium frequentans</name>
    <dbReference type="NCBI Taxonomy" id="3151616"/>
    <lineage>
        <taxon>Eukaryota</taxon>
        <taxon>Fungi</taxon>
        <taxon>Dikarya</taxon>
        <taxon>Ascomycota</taxon>
        <taxon>Pezizomycotina</taxon>
        <taxon>Eurotiomycetes</taxon>
        <taxon>Eurotiomycetidae</taxon>
        <taxon>Eurotiales</taxon>
        <taxon>Aspergillaceae</taxon>
        <taxon>Penicillium</taxon>
    </lineage>
</organism>
<name>A0AAD6G9K0_9EURO</name>
<dbReference type="EMBL" id="JAQIZZ010000010">
    <property type="protein sequence ID" value="KAJ5522956.1"/>
    <property type="molecule type" value="Genomic_DNA"/>
</dbReference>
<dbReference type="PANTHER" id="PTHR42080:SF1">
    <property type="entry name" value="SRR1-LIKE DOMAIN-CONTAINING PROTEIN"/>
    <property type="match status" value="1"/>
</dbReference>
<keyword evidence="3" id="KW-1185">Reference proteome</keyword>
<evidence type="ECO:0000313" key="3">
    <source>
        <dbReference type="Proteomes" id="UP001220324"/>
    </source>
</evidence>
<evidence type="ECO:0000259" key="1">
    <source>
        <dbReference type="Pfam" id="PF07985"/>
    </source>
</evidence>
<dbReference type="AlphaFoldDB" id="A0AAD6G9K0"/>
<comment type="caution">
    <text evidence="2">The sequence shown here is derived from an EMBL/GenBank/DDBJ whole genome shotgun (WGS) entry which is preliminary data.</text>
</comment>
<dbReference type="Proteomes" id="UP001220324">
    <property type="component" value="Unassembled WGS sequence"/>
</dbReference>
<accession>A0AAD6G9K0</accession>
<reference evidence="2 3" key="1">
    <citation type="journal article" date="2023" name="IMA Fungus">
        <title>Comparative genomic study of the Penicillium genus elucidates a diverse pangenome and 15 lateral gene transfer events.</title>
        <authorList>
            <person name="Petersen C."/>
            <person name="Sorensen T."/>
            <person name="Nielsen M.R."/>
            <person name="Sondergaard T.E."/>
            <person name="Sorensen J.L."/>
            <person name="Fitzpatrick D.A."/>
            <person name="Frisvad J.C."/>
            <person name="Nielsen K.L."/>
        </authorList>
    </citation>
    <scope>NUCLEOTIDE SEQUENCE [LARGE SCALE GENOMIC DNA]</scope>
    <source>
        <strain evidence="2 3">IBT 35679</strain>
    </source>
</reference>
<feature type="domain" description="SRR1-like" evidence="1">
    <location>
        <begin position="98"/>
        <end position="198"/>
    </location>
</feature>
<proteinExistence type="predicted"/>
<evidence type="ECO:0000313" key="2">
    <source>
        <dbReference type="EMBL" id="KAJ5522956.1"/>
    </source>
</evidence>
<sequence length="267" mass="30180">MAESQQISEDDQNWIEKHTERMNGRNIPFTSAIHVYFDYRPLGAGKKPTTIHQIYFWPPADQDQQRRLIMETKLGAAKAKWKMTAAYETLRMLLVTLNQTSRISRIVGLGLGSLDYLNPYSEESQCRTIARSYIQLAIIFVIQEELNNGTKLFLQDPAYGDNEINFVTRAGPPGPVDVTNDPNAFNLIDEETILFSIGNHSSFWYPIEKGPMPTAIITDHLETCEKGGPILKPQENLLKKYKAQEIAPKGTEGLGVHCATKFWTSCN</sequence>
<dbReference type="InterPro" id="IPR012942">
    <property type="entry name" value="SRR1-like"/>
</dbReference>